<dbReference type="Proteomes" id="UP000024635">
    <property type="component" value="Unassembled WGS sequence"/>
</dbReference>
<name>A0A016VV36_9BILA</name>
<comment type="caution">
    <text evidence="1">The sequence shown here is derived from an EMBL/GenBank/DDBJ whole genome shotgun (WGS) entry which is preliminary data.</text>
</comment>
<keyword evidence="2" id="KW-1185">Reference proteome</keyword>
<reference evidence="2" key="1">
    <citation type="journal article" date="2015" name="Nat. Genet.">
        <title>The genome and transcriptome of the zoonotic hookworm Ancylostoma ceylanicum identify infection-specific gene families.</title>
        <authorList>
            <person name="Schwarz E.M."/>
            <person name="Hu Y."/>
            <person name="Antoshechkin I."/>
            <person name="Miller M.M."/>
            <person name="Sternberg P.W."/>
            <person name="Aroian R.V."/>
        </authorList>
    </citation>
    <scope>NUCLEOTIDE SEQUENCE</scope>
    <source>
        <strain evidence="2">HY135</strain>
    </source>
</reference>
<sequence>MAEDNDQQFVPDAEEEVVQLRLEDFEQLLAQARAQQAPAPPAPAVAPAVPVAPIAGPSSSTKPTFSKPGLARQFDFNSTVLAALSPLMEFAPDESEIKARRVDEIQKIGFAGDIGGKNCGFGNERRIPCSNSNICR</sequence>
<proteinExistence type="predicted"/>
<gene>
    <name evidence="1" type="primary">Acey_s0004.g2002</name>
    <name evidence="1" type="ORF">Y032_0004g2002</name>
</gene>
<evidence type="ECO:0000313" key="1">
    <source>
        <dbReference type="EMBL" id="EYC31181.1"/>
    </source>
</evidence>
<accession>A0A016VV36</accession>
<protein>
    <submittedName>
        <fullName evidence="1">Uncharacterized protein</fullName>
    </submittedName>
</protein>
<dbReference type="AlphaFoldDB" id="A0A016VV36"/>
<dbReference type="OrthoDB" id="5873341at2759"/>
<evidence type="ECO:0000313" key="2">
    <source>
        <dbReference type="Proteomes" id="UP000024635"/>
    </source>
</evidence>
<dbReference type="EMBL" id="JARK01001340">
    <property type="protein sequence ID" value="EYC31181.1"/>
    <property type="molecule type" value="Genomic_DNA"/>
</dbReference>
<organism evidence="1 2">
    <name type="scientific">Ancylostoma ceylanicum</name>
    <dbReference type="NCBI Taxonomy" id="53326"/>
    <lineage>
        <taxon>Eukaryota</taxon>
        <taxon>Metazoa</taxon>
        <taxon>Ecdysozoa</taxon>
        <taxon>Nematoda</taxon>
        <taxon>Chromadorea</taxon>
        <taxon>Rhabditida</taxon>
        <taxon>Rhabditina</taxon>
        <taxon>Rhabditomorpha</taxon>
        <taxon>Strongyloidea</taxon>
        <taxon>Ancylostomatidae</taxon>
        <taxon>Ancylostomatinae</taxon>
        <taxon>Ancylostoma</taxon>
    </lineage>
</organism>